<gene>
    <name evidence="3" type="ORF">M501DRAFT_916024</name>
</gene>
<keyword evidence="4" id="KW-1185">Reference proteome</keyword>
<dbReference type="Proteomes" id="UP000799429">
    <property type="component" value="Unassembled WGS sequence"/>
</dbReference>
<organism evidence="3 4">
    <name type="scientific">Patellaria atrata CBS 101060</name>
    <dbReference type="NCBI Taxonomy" id="1346257"/>
    <lineage>
        <taxon>Eukaryota</taxon>
        <taxon>Fungi</taxon>
        <taxon>Dikarya</taxon>
        <taxon>Ascomycota</taxon>
        <taxon>Pezizomycotina</taxon>
        <taxon>Dothideomycetes</taxon>
        <taxon>Dothideomycetes incertae sedis</taxon>
        <taxon>Patellariales</taxon>
        <taxon>Patellariaceae</taxon>
        <taxon>Patellaria</taxon>
    </lineage>
</organism>
<feature type="compositionally biased region" description="Basic and acidic residues" evidence="1">
    <location>
        <begin position="72"/>
        <end position="89"/>
    </location>
</feature>
<dbReference type="EMBL" id="MU006090">
    <property type="protein sequence ID" value="KAF2841935.1"/>
    <property type="molecule type" value="Genomic_DNA"/>
</dbReference>
<evidence type="ECO:0000256" key="2">
    <source>
        <dbReference type="SAM" id="Phobius"/>
    </source>
</evidence>
<protein>
    <submittedName>
        <fullName evidence="3">Uncharacterized protein</fullName>
    </submittedName>
</protein>
<keyword evidence="2" id="KW-0812">Transmembrane</keyword>
<dbReference type="PANTHER" id="PTHR15887:SF1">
    <property type="entry name" value="TRANSMEMBRANE PROTEIN 69"/>
    <property type="match status" value="1"/>
</dbReference>
<reference evidence="3" key="1">
    <citation type="journal article" date="2020" name="Stud. Mycol.">
        <title>101 Dothideomycetes genomes: a test case for predicting lifestyles and emergence of pathogens.</title>
        <authorList>
            <person name="Haridas S."/>
            <person name="Albert R."/>
            <person name="Binder M."/>
            <person name="Bloem J."/>
            <person name="Labutti K."/>
            <person name="Salamov A."/>
            <person name="Andreopoulos B."/>
            <person name="Baker S."/>
            <person name="Barry K."/>
            <person name="Bills G."/>
            <person name="Bluhm B."/>
            <person name="Cannon C."/>
            <person name="Castanera R."/>
            <person name="Culley D."/>
            <person name="Daum C."/>
            <person name="Ezra D."/>
            <person name="Gonzalez J."/>
            <person name="Henrissat B."/>
            <person name="Kuo A."/>
            <person name="Liang C."/>
            <person name="Lipzen A."/>
            <person name="Lutzoni F."/>
            <person name="Magnuson J."/>
            <person name="Mondo S."/>
            <person name="Nolan M."/>
            <person name="Ohm R."/>
            <person name="Pangilinan J."/>
            <person name="Park H.-J."/>
            <person name="Ramirez L."/>
            <person name="Alfaro M."/>
            <person name="Sun H."/>
            <person name="Tritt A."/>
            <person name="Yoshinaga Y."/>
            <person name="Zwiers L.-H."/>
            <person name="Turgeon B."/>
            <person name="Goodwin S."/>
            <person name="Spatafora J."/>
            <person name="Crous P."/>
            <person name="Grigoriev I."/>
        </authorList>
    </citation>
    <scope>NUCLEOTIDE SEQUENCE</scope>
    <source>
        <strain evidence="3">CBS 101060</strain>
    </source>
</reference>
<feature type="non-terminal residue" evidence="3">
    <location>
        <position position="300"/>
    </location>
</feature>
<evidence type="ECO:0000256" key="1">
    <source>
        <dbReference type="SAM" id="MobiDB-lite"/>
    </source>
</evidence>
<dbReference type="Pfam" id="PF11911">
    <property type="entry name" value="DUF3429"/>
    <property type="match status" value="1"/>
</dbReference>
<feature type="transmembrane region" description="Helical" evidence="2">
    <location>
        <begin position="194"/>
        <end position="213"/>
    </location>
</feature>
<dbReference type="AlphaFoldDB" id="A0A9P4VTX3"/>
<sequence length="300" mass="33230">MFRSEASRALLRSLNNRPSQASRHAFIAPLSGAQRASQLCTWSSRRPQQITFATRKPITTILRRQAQTWDKPNIKEEKELSKKPLEPHPELVSSTSSTHPVFGEVAEPNSKNDTNTMKGIRGEIETVKDTFSLKDVPRETFYIGLAGVLPYLGTSLSTVYLATEINSNVTHGTGYFMTQETAEYLLSILEPLQIGYGAVILSFLGAIHWGLEFASYGGTHGYKRFMIGVVAPAVAWPTLLLPATTALIAQFFAFNFLYYADTRATVRGWTPGWYGTYRFVLTLIVGASIILSLIGRGEIS</sequence>
<dbReference type="OrthoDB" id="194289at2759"/>
<name>A0A9P4VTX3_9PEZI</name>
<feature type="transmembrane region" description="Helical" evidence="2">
    <location>
        <begin position="273"/>
        <end position="294"/>
    </location>
</feature>
<keyword evidence="2" id="KW-0472">Membrane</keyword>
<keyword evidence="2" id="KW-1133">Transmembrane helix</keyword>
<comment type="caution">
    <text evidence="3">The sequence shown here is derived from an EMBL/GenBank/DDBJ whole genome shotgun (WGS) entry which is preliminary data.</text>
</comment>
<evidence type="ECO:0000313" key="4">
    <source>
        <dbReference type="Proteomes" id="UP000799429"/>
    </source>
</evidence>
<feature type="transmembrane region" description="Helical" evidence="2">
    <location>
        <begin position="225"/>
        <end position="253"/>
    </location>
</feature>
<dbReference type="PANTHER" id="PTHR15887">
    <property type="entry name" value="TRANSMEMBRANE PROTEIN 69"/>
    <property type="match status" value="1"/>
</dbReference>
<proteinExistence type="predicted"/>
<dbReference type="InterPro" id="IPR021836">
    <property type="entry name" value="DUF3429"/>
</dbReference>
<feature type="transmembrane region" description="Helical" evidence="2">
    <location>
        <begin position="141"/>
        <end position="162"/>
    </location>
</feature>
<feature type="region of interest" description="Disordered" evidence="1">
    <location>
        <begin position="65"/>
        <end position="117"/>
    </location>
</feature>
<evidence type="ECO:0000313" key="3">
    <source>
        <dbReference type="EMBL" id="KAF2841935.1"/>
    </source>
</evidence>
<accession>A0A9P4VTX3</accession>